<feature type="transmembrane region" description="Helical" evidence="5">
    <location>
        <begin position="169"/>
        <end position="187"/>
    </location>
</feature>
<keyword evidence="3 5" id="KW-1133">Transmembrane helix</keyword>
<evidence type="ECO:0000256" key="2">
    <source>
        <dbReference type="ARBA" id="ARBA00022692"/>
    </source>
</evidence>
<keyword evidence="7" id="KW-1185">Reference proteome</keyword>
<dbReference type="PIRSF" id="PIRSF006060">
    <property type="entry name" value="AA_transporter"/>
    <property type="match status" value="1"/>
</dbReference>
<feature type="transmembrane region" description="Helical" evidence="5">
    <location>
        <begin position="15"/>
        <end position="38"/>
    </location>
</feature>
<feature type="transmembrane region" description="Helical" evidence="5">
    <location>
        <begin position="361"/>
        <end position="384"/>
    </location>
</feature>
<dbReference type="Proteomes" id="UP001370348">
    <property type="component" value="Chromosome"/>
</dbReference>
<evidence type="ECO:0000256" key="1">
    <source>
        <dbReference type="ARBA" id="ARBA00004141"/>
    </source>
</evidence>
<organism evidence="6 7">
    <name type="scientific">Pendulispora albinea</name>
    <dbReference type="NCBI Taxonomy" id="2741071"/>
    <lineage>
        <taxon>Bacteria</taxon>
        <taxon>Pseudomonadati</taxon>
        <taxon>Myxococcota</taxon>
        <taxon>Myxococcia</taxon>
        <taxon>Myxococcales</taxon>
        <taxon>Sorangiineae</taxon>
        <taxon>Pendulisporaceae</taxon>
        <taxon>Pendulispora</taxon>
    </lineage>
</organism>
<sequence length="454" mass="47312">MGTIGQGGKRPRGTLLRVLGVGFGLAVTIGNTVGAGILRTPGEIAAQLPNAAIFLAVWLAGGAYALLGALTVSELGAMMPRSGGYYVFARRAFGDFPAFVFGWTDWFAQAGTISGASIVVGECAGELFPALRGHHVAIAVATASGIALLQARGIRWGAALQNASSAAKALLFLVLLVAFFALTPGAAPDTSPAPRATGASTIPLATAVVLALQAVIYTYDGWYGIIYFGEEVREPGRDVPRSMIGGAVSIIALYLLVNLALVHVLSLSGIAGETVAVGTAAARIFGEHGGDLVRVVAIVSMISAITAFQLMTSRIPVAMSRDGLLPASISEINAGGTPTMGLLSSTGIAVLFILTGSFQKVTALMAFFFVSNYVMAFVTIFVLRRREPDAPRPYRAWGHPFTTGLALLVSVVFLAGAVSDDTRNSVHSLLILASSYPVYRVLRRFGGAWSVHAR</sequence>
<feature type="transmembrane region" description="Helical" evidence="5">
    <location>
        <begin position="396"/>
        <end position="419"/>
    </location>
</feature>
<dbReference type="InterPro" id="IPR002293">
    <property type="entry name" value="AA/rel_permease1"/>
</dbReference>
<feature type="transmembrane region" description="Helical" evidence="5">
    <location>
        <begin position="50"/>
        <end position="72"/>
    </location>
</feature>
<gene>
    <name evidence="6" type="ORF">LZC94_04075</name>
</gene>
<accession>A0ABZ2LZZ9</accession>
<evidence type="ECO:0000256" key="5">
    <source>
        <dbReference type="SAM" id="Phobius"/>
    </source>
</evidence>
<dbReference type="EMBL" id="CP089984">
    <property type="protein sequence ID" value="WXB16458.1"/>
    <property type="molecule type" value="Genomic_DNA"/>
</dbReference>
<keyword evidence="2 5" id="KW-0812">Transmembrane</keyword>
<keyword evidence="4 5" id="KW-0472">Membrane</keyword>
<feature type="transmembrane region" description="Helical" evidence="5">
    <location>
        <begin position="292"/>
        <end position="311"/>
    </location>
</feature>
<feature type="transmembrane region" description="Helical" evidence="5">
    <location>
        <begin position="250"/>
        <end position="272"/>
    </location>
</feature>
<reference evidence="6 7" key="1">
    <citation type="submission" date="2021-12" db="EMBL/GenBank/DDBJ databases">
        <title>Discovery of the Pendulisporaceae a myxobacterial family with distinct sporulation behavior and unique specialized metabolism.</title>
        <authorList>
            <person name="Garcia R."/>
            <person name="Popoff A."/>
            <person name="Bader C.D."/>
            <person name="Loehr J."/>
            <person name="Walesch S."/>
            <person name="Walt C."/>
            <person name="Boldt J."/>
            <person name="Bunk B."/>
            <person name="Haeckl F.J.F.P.J."/>
            <person name="Gunesch A.P."/>
            <person name="Birkelbach J."/>
            <person name="Nuebel U."/>
            <person name="Pietschmann T."/>
            <person name="Bach T."/>
            <person name="Mueller R."/>
        </authorList>
    </citation>
    <scope>NUCLEOTIDE SEQUENCE [LARGE SCALE GENOMIC DNA]</scope>
    <source>
        <strain evidence="6 7">MSr11954</strain>
    </source>
</reference>
<dbReference type="PANTHER" id="PTHR11785:SF512">
    <property type="entry name" value="SOBREMESA, ISOFORM B"/>
    <property type="match status" value="1"/>
</dbReference>
<evidence type="ECO:0000256" key="4">
    <source>
        <dbReference type="ARBA" id="ARBA00023136"/>
    </source>
</evidence>
<dbReference type="Pfam" id="PF13520">
    <property type="entry name" value="AA_permease_2"/>
    <property type="match status" value="1"/>
</dbReference>
<evidence type="ECO:0000313" key="7">
    <source>
        <dbReference type="Proteomes" id="UP001370348"/>
    </source>
</evidence>
<feature type="transmembrane region" description="Helical" evidence="5">
    <location>
        <begin position="207"/>
        <end position="229"/>
    </location>
</feature>
<proteinExistence type="predicted"/>
<protein>
    <submittedName>
        <fullName evidence="6">APC family permease</fullName>
    </submittedName>
</protein>
<dbReference type="InterPro" id="IPR050598">
    <property type="entry name" value="AminoAcid_Transporter"/>
</dbReference>
<feature type="transmembrane region" description="Helical" evidence="5">
    <location>
        <begin position="332"/>
        <end position="355"/>
    </location>
</feature>
<comment type="subcellular location">
    <subcellularLocation>
        <location evidence="1">Membrane</location>
        <topology evidence="1">Multi-pass membrane protein</topology>
    </subcellularLocation>
</comment>
<dbReference type="Gene3D" id="1.20.1740.10">
    <property type="entry name" value="Amino acid/polyamine transporter I"/>
    <property type="match status" value="1"/>
</dbReference>
<name>A0ABZ2LZZ9_9BACT</name>
<dbReference type="PANTHER" id="PTHR11785">
    <property type="entry name" value="AMINO ACID TRANSPORTER"/>
    <property type="match status" value="1"/>
</dbReference>
<evidence type="ECO:0000256" key="3">
    <source>
        <dbReference type="ARBA" id="ARBA00022989"/>
    </source>
</evidence>
<evidence type="ECO:0000313" key="6">
    <source>
        <dbReference type="EMBL" id="WXB16458.1"/>
    </source>
</evidence>
<dbReference type="RefSeq" id="WP_394826082.1">
    <property type="nucleotide sequence ID" value="NZ_CP089984.1"/>
</dbReference>